<dbReference type="EMBL" id="FXAM01000001">
    <property type="protein sequence ID" value="SMF97133.1"/>
    <property type="molecule type" value="Genomic_DNA"/>
</dbReference>
<sequence>MAENSPSQIFENVPSPFCGIASDDLKIEVSGQRLKVLEHGDAVTLAGFESPIVDTTPRVGGEPASLEQAVARAAAILGAAHLPVFSGFGTDVNETRAALSLIERSGGVFDQQRAEGGLRNLLVLADSGWMATTLGELKNRVDVLVSFGTDIEAHFPRFFERFIWTEETLFGADTSKREIIYIGATPSGAAATAPDGRVPQVIPCERAQLPQVAAVLSALAQGVEVKAETAGGVPVDTLRGVIARLREASYGVVTWAAGQLDFPHAELAVQQLCKAVIALNRHTRCAALPLGGQDGDRTASQVAAWISGYPTRVSYARGYPEYDPYHNSAARLLAGGEADALVWVSSLGLTPPPVSAVPTVVIGRSGMRFEQEPEVFIPVGVPGIDFSGHMYRCDNVVAMPLYQLRQSDLPRAAEVLKAIEQGLSR</sequence>
<dbReference type="NCBIfam" id="TIGR03129">
    <property type="entry name" value="one_C_dehyd_B"/>
    <property type="match status" value="1"/>
</dbReference>
<name>A0A1Y6D8Q8_9GAMM</name>
<evidence type="ECO:0000313" key="1">
    <source>
        <dbReference type="EMBL" id="SMF97133.1"/>
    </source>
</evidence>
<keyword evidence="2" id="KW-1185">Reference proteome</keyword>
<gene>
    <name evidence="1" type="ORF">SAMN02949497_4552</name>
</gene>
<protein>
    <submittedName>
        <fullName evidence="1">Formylmethanofuran dehydrogenase, subunit B</fullName>
    </submittedName>
</protein>
<dbReference type="Proteomes" id="UP000192923">
    <property type="component" value="Unassembled WGS sequence"/>
</dbReference>
<accession>A0A1Y6D8Q8</accession>
<dbReference type="RefSeq" id="WP_085215953.1">
    <property type="nucleotide sequence ID" value="NZ_FXAM01000001.1"/>
</dbReference>
<dbReference type="GO" id="GO:0018493">
    <property type="term" value="F:formylmethanofuran dehydrogenase activity"/>
    <property type="evidence" value="ECO:0007669"/>
    <property type="project" value="InterPro"/>
</dbReference>
<organism evidence="1 2">
    <name type="scientific">Methylomagnum ishizawai</name>
    <dbReference type="NCBI Taxonomy" id="1760988"/>
    <lineage>
        <taxon>Bacteria</taxon>
        <taxon>Pseudomonadati</taxon>
        <taxon>Pseudomonadota</taxon>
        <taxon>Gammaproteobacteria</taxon>
        <taxon>Methylococcales</taxon>
        <taxon>Methylococcaceae</taxon>
        <taxon>Methylomagnum</taxon>
    </lineage>
</organism>
<dbReference type="STRING" id="1760988.SAMN02949497_4552"/>
<dbReference type="InterPro" id="IPR016457">
    <property type="entry name" value="Formylmethanofuran_DH_bsu"/>
</dbReference>
<reference evidence="1 2" key="1">
    <citation type="submission" date="2016-12" db="EMBL/GenBank/DDBJ databases">
        <authorList>
            <person name="Song W.-J."/>
            <person name="Kurnit D.M."/>
        </authorList>
    </citation>
    <scope>NUCLEOTIDE SEQUENCE [LARGE SCALE GENOMIC DNA]</scope>
    <source>
        <strain evidence="1 2">175</strain>
    </source>
</reference>
<dbReference type="OrthoDB" id="240576at2"/>
<proteinExistence type="predicted"/>
<dbReference type="GO" id="GO:0015948">
    <property type="term" value="P:methanogenesis"/>
    <property type="evidence" value="ECO:0007669"/>
    <property type="project" value="InterPro"/>
</dbReference>
<evidence type="ECO:0000313" key="2">
    <source>
        <dbReference type="Proteomes" id="UP000192923"/>
    </source>
</evidence>
<dbReference type="AlphaFoldDB" id="A0A1Y6D8Q8"/>